<protein>
    <recommendedName>
        <fullName evidence="3">Transposase</fullName>
    </recommendedName>
</protein>
<evidence type="ECO:0000313" key="1">
    <source>
        <dbReference type="EMBL" id="AKN77354.1"/>
    </source>
</evidence>
<reference evidence="1 2" key="1">
    <citation type="journal article" date="2014" name="Int. J. Syst. Evol. Microbiol.">
        <title>Draft Genome Sequence of Corynebacterium ulcerans FRC58, Isolated from the Bronchitic Aspiration of a Patient in France.</title>
        <authorList>
            <person name="Silva Ado S."/>
            <person name="Barauna R.A."/>
            <person name="de Sa P.C."/>
            <person name="das Gracas D.A."/>
            <person name="Carneiro A.R."/>
            <person name="Thouvenin M."/>
            <person name="Azevedo V."/>
            <person name="Badell E."/>
            <person name="Guiso N."/>
            <person name="da Silva A.L."/>
            <person name="Ramos R.T."/>
        </authorList>
    </citation>
    <scope>NUCLEOTIDE SEQUENCE [LARGE SCALE GENOMIC DNA]</scope>
    <source>
        <strain evidence="1 2">FRC58</strain>
    </source>
</reference>
<organism evidence="1 2">
    <name type="scientific">Corynebacterium ulcerans FRC58</name>
    <dbReference type="NCBI Taxonomy" id="1408268"/>
    <lineage>
        <taxon>Bacteria</taxon>
        <taxon>Bacillati</taxon>
        <taxon>Actinomycetota</taxon>
        <taxon>Actinomycetes</taxon>
        <taxon>Mycobacteriales</taxon>
        <taxon>Corynebacteriaceae</taxon>
        <taxon>Corynebacterium</taxon>
    </lineage>
</organism>
<accession>A0ABM5U299</accession>
<dbReference type="Proteomes" id="UP000036185">
    <property type="component" value="Chromosome"/>
</dbReference>
<proteinExistence type="predicted"/>
<gene>
    <name evidence="1" type="ORF">CulFRC58_1500</name>
</gene>
<dbReference type="EMBL" id="CP011913">
    <property type="protein sequence ID" value="AKN77354.1"/>
    <property type="molecule type" value="Genomic_DNA"/>
</dbReference>
<name>A0ABM5U299_CORUL</name>
<evidence type="ECO:0000313" key="2">
    <source>
        <dbReference type="Proteomes" id="UP000036185"/>
    </source>
</evidence>
<evidence type="ECO:0008006" key="3">
    <source>
        <dbReference type="Google" id="ProtNLM"/>
    </source>
</evidence>
<sequence length="44" mass="5067">MVRRLLLWQEQLCLRWFGPHVVFAGGRFLSLQGCFEEIGAELGC</sequence>
<keyword evidence="2" id="KW-1185">Reference proteome</keyword>